<dbReference type="NCBIfam" id="NF006006">
    <property type="entry name" value="PRK08137.1"/>
    <property type="match status" value="1"/>
</dbReference>
<dbReference type="InterPro" id="IPR023631">
    <property type="entry name" value="Amidase_dom"/>
</dbReference>
<dbReference type="EC" id="3.5.1.4" evidence="3"/>
<evidence type="ECO:0000313" key="3">
    <source>
        <dbReference type="EMBL" id="MBB6228225.1"/>
    </source>
</evidence>
<dbReference type="PANTHER" id="PTHR42678">
    <property type="entry name" value="AMIDASE"/>
    <property type="match status" value="1"/>
</dbReference>
<proteinExistence type="predicted"/>
<dbReference type="Proteomes" id="UP000538147">
    <property type="component" value="Unassembled WGS sequence"/>
</dbReference>
<feature type="signal peptide" evidence="1">
    <location>
        <begin position="1"/>
        <end position="18"/>
    </location>
</feature>
<dbReference type="PANTHER" id="PTHR42678:SF34">
    <property type="entry name" value="OS04G0183300 PROTEIN"/>
    <property type="match status" value="1"/>
</dbReference>
<dbReference type="Pfam" id="PF01425">
    <property type="entry name" value="Amidase"/>
    <property type="match status" value="1"/>
</dbReference>
<accession>A0A841LEI1</accession>
<dbReference type="SUPFAM" id="SSF75304">
    <property type="entry name" value="Amidase signature (AS) enzymes"/>
    <property type="match status" value="1"/>
</dbReference>
<gene>
    <name evidence="3" type="ORF">FHS79_002410</name>
</gene>
<dbReference type="AlphaFoldDB" id="A0A841LEI1"/>
<feature type="domain" description="Amidase" evidence="2">
    <location>
        <begin position="27"/>
        <end position="471"/>
    </location>
</feature>
<evidence type="ECO:0000313" key="4">
    <source>
        <dbReference type="Proteomes" id="UP000538147"/>
    </source>
</evidence>
<reference evidence="3 4" key="1">
    <citation type="submission" date="2020-08" db="EMBL/GenBank/DDBJ databases">
        <title>Genomic Encyclopedia of Type Strains, Phase IV (KMG-IV): sequencing the most valuable type-strain genomes for metagenomic binning, comparative biology and taxonomic classification.</title>
        <authorList>
            <person name="Goeker M."/>
        </authorList>
    </citation>
    <scope>NUCLEOTIDE SEQUENCE [LARGE SCALE GENOMIC DNA]</scope>
    <source>
        <strain evidence="3 4">DSM 102189</strain>
    </source>
</reference>
<dbReference type="GO" id="GO:0004040">
    <property type="term" value="F:amidase activity"/>
    <property type="evidence" value="ECO:0007669"/>
    <property type="project" value="UniProtKB-EC"/>
</dbReference>
<dbReference type="RefSeq" id="WP_184200162.1">
    <property type="nucleotide sequence ID" value="NZ_JACIIV010000016.1"/>
</dbReference>
<keyword evidence="4" id="KW-1185">Reference proteome</keyword>
<organism evidence="3 4">
    <name type="scientific">Polymorphobacter multimanifer</name>
    <dbReference type="NCBI Taxonomy" id="1070431"/>
    <lineage>
        <taxon>Bacteria</taxon>
        <taxon>Pseudomonadati</taxon>
        <taxon>Pseudomonadota</taxon>
        <taxon>Alphaproteobacteria</taxon>
        <taxon>Sphingomonadales</taxon>
        <taxon>Sphingosinicellaceae</taxon>
        <taxon>Polymorphobacter</taxon>
    </lineage>
</organism>
<protein>
    <submittedName>
        <fullName evidence="3">Amidase</fullName>
        <ecNumber evidence="3">3.5.1.4</ecNumber>
    </submittedName>
</protein>
<evidence type="ECO:0000259" key="2">
    <source>
        <dbReference type="Pfam" id="PF01425"/>
    </source>
</evidence>
<dbReference type="InterPro" id="IPR036928">
    <property type="entry name" value="AS_sf"/>
</dbReference>
<keyword evidence="3" id="KW-0378">Hydrolase</keyword>
<feature type="chain" id="PRO_5032477647" evidence="1">
    <location>
        <begin position="19"/>
        <end position="507"/>
    </location>
</feature>
<dbReference type="EMBL" id="JACIIV010000016">
    <property type="protein sequence ID" value="MBB6228225.1"/>
    <property type="molecule type" value="Genomic_DNA"/>
</dbReference>
<comment type="caution">
    <text evidence="3">The sequence shown here is derived from an EMBL/GenBank/DDBJ whole genome shotgun (WGS) entry which is preliminary data.</text>
</comment>
<sequence length="507" mass="52156">MRTILAGTLMLAATMAQAQPVGPAETATLAALARIEARNPQVNAVLAITPDIAAQARAMDRQRMARGPLFGLPILIKDNIDVKGMPTTAGSLALKDNLSERDAPLVARLRAAGAVILGKTNLSEWANFRGDHSISGWSGLGGQVRNPHALGRTPCGSSSGSGAAVAAGMVDAAIGTETDGSVVCPASINGIVGFKPTVGLVSRTHVVPISSSQDTAGPMTRDVRLAARLLTALAGTDPADPATTQADARRTDYEAGLRPDALRGVRIAVLRSATGWLKPVDALFETALGVLEAQGAVLVDVQAPEGRTAMGAAEYTVLLTEFKAGLNAYLASTPAAVQVRSLTQAIAFNEANAAREMALFGQDDFTKAEATKGLTDPEYLKARTESLRLAGPDGIDAMLKSANAVALVAPTTSPAWMIDAAFGDQSPGRGSPTGYAAVAGYPHLTVPMGAVQGLPVGLSFVGAKWDDARMLALGFAYEAAAGIKLTPSFRASVEADPAIAPLLAPPR</sequence>
<evidence type="ECO:0000256" key="1">
    <source>
        <dbReference type="SAM" id="SignalP"/>
    </source>
</evidence>
<dbReference type="Gene3D" id="3.90.1300.10">
    <property type="entry name" value="Amidase signature (AS) domain"/>
    <property type="match status" value="1"/>
</dbReference>
<keyword evidence="1" id="KW-0732">Signal</keyword>
<name>A0A841LEI1_9SPHN</name>